<evidence type="ECO:0000313" key="3">
    <source>
        <dbReference type="Proteomes" id="UP000315750"/>
    </source>
</evidence>
<accession>A0A518AMF6</accession>
<organism evidence="2 3">
    <name type="scientific">Aeoliella mucimassa</name>
    <dbReference type="NCBI Taxonomy" id="2527972"/>
    <lineage>
        <taxon>Bacteria</taxon>
        <taxon>Pseudomonadati</taxon>
        <taxon>Planctomycetota</taxon>
        <taxon>Planctomycetia</taxon>
        <taxon>Pirellulales</taxon>
        <taxon>Lacipirellulaceae</taxon>
        <taxon>Aeoliella</taxon>
    </lineage>
</organism>
<dbReference type="Gene3D" id="3.20.20.510">
    <property type="entry name" value="Uncharacterised protein PF12979, DUF3863"/>
    <property type="match status" value="1"/>
</dbReference>
<keyword evidence="3" id="KW-1185">Reference proteome</keyword>
<feature type="signal peptide" evidence="1">
    <location>
        <begin position="1"/>
        <end position="46"/>
    </location>
</feature>
<name>A0A518AMF6_9BACT</name>
<sequence length="567" mass="65296" precursor="true">MSETIFTPLPYLPSMLGFANRFRGRLSTSCQCFLALMLMVSTHACAESQSPRIVNIVNFIRLLEPRSEAITEQVLFQTVVKQVELMKQHQLPGTFLLQYDALKDERYQKLLKGLPREQFEIGCWWELPQPLVEKAGLRWRGRYPWDWHSNVGFASGYTPEERERLVDVYMADFHDIYGYYPKSAASWFIDAHTLKYMHDKYGVIASANCKDQVGTDGYTLWGGYWNQAYYPSTRNAYMPSQTTAGQIPVPIFRMLGSDPLRQYDTGVGHTHQGVISLEPVYGDSGGDPQWVDWYLQNFVDGECLAFNYVQAGQENSFTWPAMQRGLEYQFPKIAKLRDEHQVRVETLAESGEWFRREFPVTPSTSVTFQTPLKDDDRQTIWFNSRFYRANLAWQSGRLWFRDLHLFDQSLESPILTQKVDRPEVEFYTLPIVDGFHWSSRDVLPGLRFVTSDGEIVGGEPKVTHTPEGFLQVTWPLQAQPGAFVLTFSDQQLRIELTDATLDWHLELTVADQTHLPFKQASEHVVSAVYHDHAYQLQTLEGEPSFSDGQLRLTPNSQTITLQFTPSE</sequence>
<evidence type="ECO:0000313" key="2">
    <source>
        <dbReference type="EMBL" id="QDU55909.1"/>
    </source>
</evidence>
<dbReference type="Proteomes" id="UP000315750">
    <property type="component" value="Chromosome"/>
</dbReference>
<dbReference type="KEGG" id="amuc:Pan181_21110"/>
<feature type="chain" id="PRO_5022134823" evidence="1">
    <location>
        <begin position="47"/>
        <end position="567"/>
    </location>
</feature>
<gene>
    <name evidence="2" type="ORF">Pan181_21110</name>
</gene>
<dbReference type="EMBL" id="CP036278">
    <property type="protein sequence ID" value="QDU55909.1"/>
    <property type="molecule type" value="Genomic_DNA"/>
</dbReference>
<reference evidence="2 3" key="1">
    <citation type="submission" date="2019-02" db="EMBL/GenBank/DDBJ databases">
        <title>Deep-cultivation of Planctomycetes and their phenomic and genomic characterization uncovers novel biology.</title>
        <authorList>
            <person name="Wiegand S."/>
            <person name="Jogler M."/>
            <person name="Boedeker C."/>
            <person name="Pinto D."/>
            <person name="Vollmers J."/>
            <person name="Rivas-Marin E."/>
            <person name="Kohn T."/>
            <person name="Peeters S.H."/>
            <person name="Heuer A."/>
            <person name="Rast P."/>
            <person name="Oberbeckmann S."/>
            <person name="Bunk B."/>
            <person name="Jeske O."/>
            <person name="Meyerdierks A."/>
            <person name="Storesund J.E."/>
            <person name="Kallscheuer N."/>
            <person name="Luecker S."/>
            <person name="Lage O.M."/>
            <person name="Pohl T."/>
            <person name="Merkel B.J."/>
            <person name="Hornburger P."/>
            <person name="Mueller R.-W."/>
            <person name="Bruemmer F."/>
            <person name="Labrenz M."/>
            <person name="Spormann A.M."/>
            <person name="Op den Camp H."/>
            <person name="Overmann J."/>
            <person name="Amann R."/>
            <person name="Jetten M.S.M."/>
            <person name="Mascher T."/>
            <person name="Medema M.H."/>
            <person name="Devos D.P."/>
            <person name="Kaster A.-K."/>
            <person name="Ovreas L."/>
            <person name="Rohde M."/>
            <person name="Galperin M.Y."/>
            <person name="Jogler C."/>
        </authorList>
    </citation>
    <scope>NUCLEOTIDE SEQUENCE [LARGE SCALE GENOMIC DNA]</scope>
    <source>
        <strain evidence="2 3">Pan181</strain>
    </source>
</reference>
<evidence type="ECO:0000256" key="1">
    <source>
        <dbReference type="SAM" id="SignalP"/>
    </source>
</evidence>
<dbReference type="AlphaFoldDB" id="A0A518AMF6"/>
<protein>
    <submittedName>
        <fullName evidence="2">Uncharacterized protein</fullName>
    </submittedName>
</protein>
<proteinExistence type="predicted"/>
<keyword evidence="1" id="KW-0732">Signal</keyword>